<name>A0A7U4JBR0_9SPHN</name>
<gene>
    <name evidence="17" type="ORF">TS85_21955</name>
</gene>
<evidence type="ECO:0000256" key="13">
    <source>
        <dbReference type="ARBA" id="ARBA00023237"/>
    </source>
</evidence>
<evidence type="ECO:0000256" key="12">
    <source>
        <dbReference type="ARBA" id="ARBA00023139"/>
    </source>
</evidence>
<evidence type="ECO:0000256" key="9">
    <source>
        <dbReference type="ARBA" id="ARBA00023065"/>
    </source>
</evidence>
<dbReference type="Pfam" id="PF02563">
    <property type="entry name" value="Poly_export"/>
    <property type="match status" value="1"/>
</dbReference>
<feature type="domain" description="SLBB" evidence="16">
    <location>
        <begin position="114"/>
        <end position="192"/>
    </location>
</feature>
<keyword evidence="11" id="KW-0472">Membrane</keyword>
<evidence type="ECO:0000256" key="1">
    <source>
        <dbReference type="ARBA" id="ARBA00004571"/>
    </source>
</evidence>
<dbReference type="GO" id="GO:0046930">
    <property type="term" value="C:pore complex"/>
    <property type="evidence" value="ECO:0007669"/>
    <property type="project" value="UniProtKB-KW"/>
</dbReference>
<keyword evidence="7" id="KW-0732">Signal</keyword>
<dbReference type="Gene3D" id="3.30.1950.10">
    <property type="entry name" value="wza like domain"/>
    <property type="match status" value="1"/>
</dbReference>
<keyword evidence="13" id="KW-0998">Cell outer membrane</keyword>
<proteinExistence type="inferred from homology"/>
<keyword evidence="10" id="KW-0626">Porin</keyword>
<dbReference type="RefSeq" id="WP_077228746.1">
    <property type="nucleotide sequence ID" value="NZ_CP010836.1"/>
</dbReference>
<evidence type="ECO:0000256" key="6">
    <source>
        <dbReference type="ARBA" id="ARBA00022692"/>
    </source>
</evidence>
<dbReference type="AlphaFoldDB" id="A0A7U4JBR0"/>
<reference evidence="17 18" key="2">
    <citation type="submission" date="2015-02" db="EMBL/GenBank/DDBJ databases">
        <title>The complete genome of Sphingomonas hengshuiensis sp. WHSC-8 isolated from soil of Hengshui Lake.</title>
        <authorList>
            <person name="Wei S."/>
            <person name="Guo J."/>
            <person name="Su C."/>
            <person name="Wu R."/>
            <person name="Zhang Z."/>
            <person name="Liang K."/>
            <person name="Li H."/>
            <person name="Wang T."/>
            <person name="Liu H."/>
            <person name="Zhang C."/>
            <person name="Li Z."/>
            <person name="Wang Q."/>
            <person name="Meng J."/>
        </authorList>
    </citation>
    <scope>NUCLEOTIDE SEQUENCE [LARGE SCALE GENOMIC DNA]</scope>
    <source>
        <strain evidence="17 18">WHSC-8</strain>
    </source>
</reference>
<dbReference type="KEGG" id="sphi:TS85_21955"/>
<keyword evidence="5" id="KW-0762">Sugar transport</keyword>
<keyword evidence="3" id="KW-0813">Transport</keyword>
<dbReference type="InterPro" id="IPR049712">
    <property type="entry name" value="Poly_export"/>
</dbReference>
<keyword evidence="18" id="KW-1185">Reference proteome</keyword>
<evidence type="ECO:0000313" key="18">
    <source>
        <dbReference type="Proteomes" id="UP000032300"/>
    </source>
</evidence>
<keyword evidence="6" id="KW-0812">Transmembrane</keyword>
<evidence type="ECO:0008006" key="19">
    <source>
        <dbReference type="Google" id="ProtNLM"/>
    </source>
</evidence>
<dbReference type="GO" id="GO:0015159">
    <property type="term" value="F:polysaccharide transmembrane transporter activity"/>
    <property type="evidence" value="ECO:0007669"/>
    <property type="project" value="InterPro"/>
</dbReference>
<evidence type="ECO:0000256" key="8">
    <source>
        <dbReference type="ARBA" id="ARBA00023047"/>
    </source>
</evidence>
<dbReference type="GO" id="GO:0015288">
    <property type="term" value="F:porin activity"/>
    <property type="evidence" value="ECO:0007669"/>
    <property type="project" value="UniProtKB-KW"/>
</dbReference>
<dbReference type="GO" id="GO:0006811">
    <property type="term" value="P:monoatomic ion transport"/>
    <property type="evidence" value="ECO:0007669"/>
    <property type="project" value="UniProtKB-KW"/>
</dbReference>
<reference evidence="17 18" key="1">
    <citation type="journal article" date="2015" name="Int. J. Syst. Evol. Microbiol.">
        <title>Sphingomonas hengshuiensis sp. nov., isolated from lake wetland.</title>
        <authorList>
            <person name="Wei S."/>
            <person name="Wang T."/>
            <person name="Liu H."/>
            <person name="Zhang C."/>
            <person name="Guo J."/>
            <person name="Wang Q."/>
            <person name="Liang K."/>
            <person name="Zhang Z."/>
        </authorList>
    </citation>
    <scope>NUCLEOTIDE SEQUENCE [LARGE SCALE GENOMIC DNA]</scope>
    <source>
        <strain evidence="17 18">WHSC-8</strain>
    </source>
</reference>
<evidence type="ECO:0000259" key="15">
    <source>
        <dbReference type="Pfam" id="PF02563"/>
    </source>
</evidence>
<dbReference type="InterPro" id="IPR003715">
    <property type="entry name" value="Poly_export_N"/>
</dbReference>
<evidence type="ECO:0000256" key="14">
    <source>
        <dbReference type="ARBA" id="ARBA00023288"/>
    </source>
</evidence>
<organism evidence="17 18">
    <name type="scientific">Sphingomonas hengshuiensis</name>
    <dbReference type="NCBI Taxonomy" id="1609977"/>
    <lineage>
        <taxon>Bacteria</taxon>
        <taxon>Pseudomonadati</taxon>
        <taxon>Pseudomonadota</taxon>
        <taxon>Alphaproteobacteria</taxon>
        <taxon>Sphingomonadales</taxon>
        <taxon>Sphingomonadaceae</taxon>
        <taxon>Sphingomonas</taxon>
    </lineage>
</organism>
<evidence type="ECO:0000256" key="5">
    <source>
        <dbReference type="ARBA" id="ARBA00022597"/>
    </source>
</evidence>
<comment type="subcellular location">
    <subcellularLocation>
        <location evidence="1">Cell outer membrane</location>
        <topology evidence="1">Multi-pass membrane protein</topology>
    </subcellularLocation>
</comment>
<evidence type="ECO:0000259" key="16">
    <source>
        <dbReference type="Pfam" id="PF22461"/>
    </source>
</evidence>
<dbReference type="PANTHER" id="PTHR33619:SF3">
    <property type="entry name" value="POLYSACCHARIDE EXPORT PROTEIN GFCE-RELATED"/>
    <property type="match status" value="1"/>
</dbReference>
<keyword evidence="9" id="KW-0406">Ion transport</keyword>
<evidence type="ECO:0000256" key="4">
    <source>
        <dbReference type="ARBA" id="ARBA00022452"/>
    </source>
</evidence>
<evidence type="ECO:0000256" key="7">
    <source>
        <dbReference type="ARBA" id="ARBA00022729"/>
    </source>
</evidence>
<comment type="similarity">
    <text evidence="2">Belongs to the BexD/CtrA/VexA family.</text>
</comment>
<dbReference type="InterPro" id="IPR054765">
    <property type="entry name" value="SLBB_dom"/>
</dbReference>
<dbReference type="Proteomes" id="UP000032300">
    <property type="component" value="Chromosome"/>
</dbReference>
<evidence type="ECO:0000313" key="17">
    <source>
        <dbReference type="EMBL" id="AJP73891.1"/>
    </source>
</evidence>
<dbReference type="GO" id="GO:0009279">
    <property type="term" value="C:cell outer membrane"/>
    <property type="evidence" value="ECO:0007669"/>
    <property type="project" value="UniProtKB-SubCell"/>
</dbReference>
<dbReference type="Pfam" id="PF22461">
    <property type="entry name" value="SLBB_2"/>
    <property type="match status" value="1"/>
</dbReference>
<evidence type="ECO:0000256" key="10">
    <source>
        <dbReference type="ARBA" id="ARBA00023114"/>
    </source>
</evidence>
<keyword evidence="8" id="KW-0625">Polysaccharide transport</keyword>
<evidence type="ECO:0000256" key="2">
    <source>
        <dbReference type="ARBA" id="ARBA00009450"/>
    </source>
</evidence>
<sequence length="217" mass="23262">MALVLSGCSKPLALAGGEEAYGYFPPSSTAPDLQKYRFQTFDRVSVSVLREPDLSRADVEIGSDGTVAMPLLGSVVFAGKTADELRREIGDQLSLRALLRPDVVVSLTASPSRTVTVEGSVNQPGVYPIAGSSDLLSMVSMARGTDRTAHLREVAVFRRIDGVQMGAKFDLQSIRRGDAANPEILPGDIVVVGLSNVKSIWRDVLQASPIFALFTRL</sequence>
<keyword evidence="12" id="KW-0564">Palmitate</keyword>
<accession>A0A7U4JBR0</accession>
<dbReference type="EMBL" id="CP010836">
    <property type="protein sequence ID" value="AJP73891.1"/>
    <property type="molecule type" value="Genomic_DNA"/>
</dbReference>
<dbReference type="OrthoDB" id="8410640at2"/>
<keyword evidence="4" id="KW-1134">Transmembrane beta strand</keyword>
<evidence type="ECO:0000256" key="11">
    <source>
        <dbReference type="ARBA" id="ARBA00023136"/>
    </source>
</evidence>
<protein>
    <recommendedName>
        <fullName evidence="19">Polysaccharide export protein</fullName>
    </recommendedName>
</protein>
<dbReference type="PANTHER" id="PTHR33619">
    <property type="entry name" value="POLYSACCHARIDE EXPORT PROTEIN GFCE-RELATED"/>
    <property type="match status" value="1"/>
</dbReference>
<evidence type="ECO:0000256" key="3">
    <source>
        <dbReference type="ARBA" id="ARBA00022448"/>
    </source>
</evidence>
<dbReference type="Gene3D" id="3.10.560.10">
    <property type="entry name" value="Outer membrane lipoprotein wza domain like"/>
    <property type="match status" value="1"/>
</dbReference>
<feature type="domain" description="Polysaccharide export protein N-terminal" evidence="15">
    <location>
        <begin position="32"/>
        <end position="107"/>
    </location>
</feature>
<keyword evidence="14" id="KW-0449">Lipoprotein</keyword>